<dbReference type="Proteomes" id="UP000027138">
    <property type="component" value="Unassembled WGS sequence"/>
</dbReference>
<accession>A0A067LLJ7</accession>
<keyword evidence="3" id="KW-1185">Reference proteome</keyword>
<dbReference type="EMBL" id="KK914227">
    <property type="protein sequence ID" value="KDP45640.1"/>
    <property type="molecule type" value="Genomic_DNA"/>
</dbReference>
<evidence type="ECO:0000256" key="1">
    <source>
        <dbReference type="SAM" id="MobiDB-lite"/>
    </source>
</evidence>
<protein>
    <submittedName>
        <fullName evidence="2">Uncharacterized protein</fullName>
    </submittedName>
</protein>
<name>A0A067LLJ7_JATCU</name>
<evidence type="ECO:0000313" key="3">
    <source>
        <dbReference type="Proteomes" id="UP000027138"/>
    </source>
</evidence>
<reference evidence="2 3" key="1">
    <citation type="journal article" date="2014" name="PLoS ONE">
        <title>Global Analysis of Gene Expression Profiles in Physic Nut (Jatropha curcas L.) Seedlings Exposed to Salt Stress.</title>
        <authorList>
            <person name="Zhang L."/>
            <person name="Zhang C."/>
            <person name="Wu P."/>
            <person name="Chen Y."/>
            <person name="Li M."/>
            <person name="Jiang H."/>
            <person name="Wu G."/>
        </authorList>
    </citation>
    <scope>NUCLEOTIDE SEQUENCE [LARGE SCALE GENOMIC DNA]</scope>
    <source>
        <strain evidence="3">cv. GZQX0401</strain>
        <tissue evidence="2">Young leaves</tissue>
    </source>
</reference>
<feature type="region of interest" description="Disordered" evidence="1">
    <location>
        <begin position="78"/>
        <end position="112"/>
    </location>
</feature>
<dbReference type="AlphaFoldDB" id="A0A067LLJ7"/>
<evidence type="ECO:0000313" key="2">
    <source>
        <dbReference type="EMBL" id="KDP45640.1"/>
    </source>
</evidence>
<feature type="compositionally biased region" description="Basic residues" evidence="1">
    <location>
        <begin position="92"/>
        <end position="112"/>
    </location>
</feature>
<sequence length="112" mass="12773">MEEEDSLGSKESIGGHFMECLCRRRRDSPKYLTRRCRNILARFLPYTLSIAHPEAIMELPSSRRWIPTGVAPESMAVWPENGKEAGGGGCRALKKKKRKEKKERRKAVSSKL</sequence>
<gene>
    <name evidence="2" type="ORF">JCGZ_17247</name>
</gene>
<organism evidence="2 3">
    <name type="scientific">Jatropha curcas</name>
    <name type="common">Barbados nut</name>
    <dbReference type="NCBI Taxonomy" id="180498"/>
    <lineage>
        <taxon>Eukaryota</taxon>
        <taxon>Viridiplantae</taxon>
        <taxon>Streptophyta</taxon>
        <taxon>Embryophyta</taxon>
        <taxon>Tracheophyta</taxon>
        <taxon>Spermatophyta</taxon>
        <taxon>Magnoliopsida</taxon>
        <taxon>eudicotyledons</taxon>
        <taxon>Gunneridae</taxon>
        <taxon>Pentapetalae</taxon>
        <taxon>rosids</taxon>
        <taxon>fabids</taxon>
        <taxon>Malpighiales</taxon>
        <taxon>Euphorbiaceae</taxon>
        <taxon>Crotonoideae</taxon>
        <taxon>Jatropheae</taxon>
        <taxon>Jatropha</taxon>
    </lineage>
</organism>
<proteinExistence type="predicted"/>